<comment type="caution">
    <text evidence="1">The sequence shown here is derived from an EMBL/GenBank/DDBJ whole genome shotgun (WGS) entry which is preliminary data.</text>
</comment>
<accession>A0AAE2C3H5</accession>
<protein>
    <submittedName>
        <fullName evidence="1">Uncharacterized protein</fullName>
    </submittedName>
</protein>
<name>A0AAE2C3H5_9LAMI</name>
<reference evidence="1" key="2">
    <citation type="journal article" date="2024" name="Plant">
        <title>Genomic evolution and insights into agronomic trait innovations of Sesamum species.</title>
        <authorList>
            <person name="Miao H."/>
            <person name="Wang L."/>
            <person name="Qu L."/>
            <person name="Liu H."/>
            <person name="Sun Y."/>
            <person name="Le M."/>
            <person name="Wang Q."/>
            <person name="Wei S."/>
            <person name="Zheng Y."/>
            <person name="Lin W."/>
            <person name="Duan Y."/>
            <person name="Cao H."/>
            <person name="Xiong S."/>
            <person name="Wang X."/>
            <person name="Wei L."/>
            <person name="Li C."/>
            <person name="Ma Q."/>
            <person name="Ju M."/>
            <person name="Zhao R."/>
            <person name="Li G."/>
            <person name="Mu C."/>
            <person name="Tian Q."/>
            <person name="Mei H."/>
            <person name="Zhang T."/>
            <person name="Gao T."/>
            <person name="Zhang H."/>
        </authorList>
    </citation>
    <scope>NUCLEOTIDE SEQUENCE</scope>
    <source>
        <strain evidence="1">K16</strain>
    </source>
</reference>
<sequence length="193" mass="22286">MNWAQMMVLYPTRQSYFASSHEGVPDDGTRSCSLDVSPNLYCYGGGLYDYDKSGLVDHFFNVVHAADTTFVGWLYPVLICAAVVELLDIKVDDHIFKRVYNIISQWAHRIFPSDHTLLGDYYYTKKLVNDLGLPVEKIHSCKNGCMLYWKDNIDLEYCKFCGDARYKLLEGETHTERSPPYTILRYLSITPRL</sequence>
<gene>
    <name evidence="1" type="ORF">Sango_0342300</name>
</gene>
<reference evidence="1" key="1">
    <citation type="submission" date="2020-06" db="EMBL/GenBank/DDBJ databases">
        <authorList>
            <person name="Li T."/>
            <person name="Hu X."/>
            <person name="Zhang T."/>
            <person name="Song X."/>
            <person name="Zhang H."/>
            <person name="Dai N."/>
            <person name="Sheng W."/>
            <person name="Hou X."/>
            <person name="Wei L."/>
        </authorList>
    </citation>
    <scope>NUCLEOTIDE SEQUENCE</scope>
    <source>
        <strain evidence="1">K16</strain>
        <tissue evidence="1">Leaf</tissue>
    </source>
</reference>
<keyword evidence="2" id="KW-1185">Reference proteome</keyword>
<dbReference type="PANTHER" id="PTHR10775:SF188">
    <property type="entry name" value="TRANSPOSASE-ASSOCIATED DOMAIN-CONTAINING PROTEIN"/>
    <property type="match status" value="1"/>
</dbReference>
<proteinExistence type="predicted"/>
<dbReference type="AlphaFoldDB" id="A0AAE2C3H5"/>
<dbReference type="Proteomes" id="UP001289374">
    <property type="component" value="Unassembled WGS sequence"/>
</dbReference>
<evidence type="ECO:0000313" key="2">
    <source>
        <dbReference type="Proteomes" id="UP001289374"/>
    </source>
</evidence>
<evidence type="ECO:0000313" key="1">
    <source>
        <dbReference type="EMBL" id="KAK4407613.1"/>
    </source>
</evidence>
<dbReference type="EMBL" id="JACGWL010000002">
    <property type="protein sequence ID" value="KAK4407613.1"/>
    <property type="molecule type" value="Genomic_DNA"/>
</dbReference>
<dbReference type="PANTHER" id="PTHR10775">
    <property type="entry name" value="OS08G0208400 PROTEIN"/>
    <property type="match status" value="1"/>
</dbReference>
<organism evidence="1 2">
    <name type="scientific">Sesamum angolense</name>
    <dbReference type="NCBI Taxonomy" id="2727404"/>
    <lineage>
        <taxon>Eukaryota</taxon>
        <taxon>Viridiplantae</taxon>
        <taxon>Streptophyta</taxon>
        <taxon>Embryophyta</taxon>
        <taxon>Tracheophyta</taxon>
        <taxon>Spermatophyta</taxon>
        <taxon>Magnoliopsida</taxon>
        <taxon>eudicotyledons</taxon>
        <taxon>Gunneridae</taxon>
        <taxon>Pentapetalae</taxon>
        <taxon>asterids</taxon>
        <taxon>lamiids</taxon>
        <taxon>Lamiales</taxon>
        <taxon>Pedaliaceae</taxon>
        <taxon>Sesamum</taxon>
    </lineage>
</organism>